<evidence type="ECO:0000256" key="1">
    <source>
        <dbReference type="ARBA" id="ARBA00022517"/>
    </source>
</evidence>
<dbReference type="NCBIfam" id="TIGR00082">
    <property type="entry name" value="rbfA"/>
    <property type="match status" value="1"/>
</dbReference>
<gene>
    <name evidence="2" type="primary">rbfA</name>
    <name evidence="3" type="ordered locus">HMU01780</name>
</gene>
<dbReference type="GO" id="GO:0030490">
    <property type="term" value="P:maturation of SSU-rRNA"/>
    <property type="evidence" value="ECO:0007669"/>
    <property type="project" value="UniProtKB-UniRule"/>
</dbReference>
<evidence type="ECO:0000313" key="4">
    <source>
        <dbReference type="Proteomes" id="UP000001522"/>
    </source>
</evidence>
<organism evidence="3 4">
    <name type="scientific">Helicobacter mustelae (strain ATCC 43772 / CCUG 25715 / CIP 103759 / LMG 18044 / NCTC 12198 / R85-136P)</name>
    <name type="common">Campylobacter mustelae</name>
    <dbReference type="NCBI Taxonomy" id="679897"/>
    <lineage>
        <taxon>Bacteria</taxon>
        <taxon>Pseudomonadati</taxon>
        <taxon>Campylobacterota</taxon>
        <taxon>Epsilonproteobacteria</taxon>
        <taxon>Campylobacterales</taxon>
        <taxon>Helicobacteraceae</taxon>
        <taxon>Helicobacter</taxon>
    </lineage>
</organism>
<comment type="function">
    <text evidence="2">One of several proteins that assist in the late maturation steps of the functional core of the 30S ribosomal subunit. Associates with free 30S ribosomal subunits (but not with 30S subunits that are part of 70S ribosomes or polysomes). Required for efficient processing of 16S rRNA. May interact with the 5'-terminal helix region of 16S rRNA.</text>
</comment>
<dbReference type="NCBIfam" id="NF001806">
    <property type="entry name" value="PRK00521.3-4"/>
    <property type="match status" value="1"/>
</dbReference>
<evidence type="ECO:0000313" key="3">
    <source>
        <dbReference type="EMBL" id="CBG39440.1"/>
    </source>
</evidence>
<dbReference type="EMBL" id="FN555004">
    <property type="protein sequence ID" value="CBG39440.1"/>
    <property type="molecule type" value="Genomic_DNA"/>
</dbReference>
<dbReference type="Gene3D" id="3.30.300.20">
    <property type="match status" value="1"/>
</dbReference>
<reference evidence="3 4" key="1">
    <citation type="journal article" date="2010" name="BMC Genomics">
        <title>Comparative genomics and proteomics of Helicobacter mustelae, an ulcerogenic and carcinogenic gastric pathogen.</title>
        <authorList>
            <person name="O'Toole P.W."/>
            <person name="Snelling W.J."/>
            <person name="Canchaya C."/>
            <person name="Forde B.M."/>
            <person name="Hardie K.R."/>
            <person name="Josenhans C."/>
            <person name="Graham R.L.J."/>
            <person name="McMullan G."/>
            <person name="Parkhill J."/>
            <person name="Belda E."/>
            <person name="Bentley S.D."/>
        </authorList>
    </citation>
    <scope>NUCLEOTIDE SEQUENCE [LARGE SCALE GENOMIC DNA]</scope>
    <source>
        <strain evidence="4">ATCC 43772 / LMG 18044 / NCTC 12198 / 12198</strain>
    </source>
</reference>
<dbReference type="HOGENOM" id="CLU_089475_6_5_7"/>
<dbReference type="RefSeq" id="WP_013022535.1">
    <property type="nucleotide sequence ID" value="NC_013949.1"/>
</dbReference>
<keyword evidence="1 2" id="KW-0690">Ribosome biogenesis</keyword>
<dbReference type="GO" id="GO:0005737">
    <property type="term" value="C:cytoplasm"/>
    <property type="evidence" value="ECO:0007669"/>
    <property type="project" value="UniProtKB-SubCell"/>
</dbReference>
<keyword evidence="4" id="KW-1185">Reference proteome</keyword>
<dbReference type="STRING" id="679897.HMU01780"/>
<comment type="similarity">
    <text evidence="2">Belongs to the RbfA family.</text>
</comment>
<accession>D3UG19</accession>
<comment type="subcellular location">
    <subcellularLocation>
        <location evidence="2">Cytoplasm</location>
    </subcellularLocation>
</comment>
<sequence>MKSIKEQRVESLLLELLSEALTSLSDTRINHLSITEVVCSRGKYNAEVYVLFDGQDKEEQRQLLKILQKAEGVLREYVLSASGWFKCPRFTFKSDESLERANQLDQIFAKIHE</sequence>
<keyword evidence="2" id="KW-0963">Cytoplasm</keyword>
<proteinExistence type="inferred from homology"/>
<dbReference type="HAMAP" id="MF_00003">
    <property type="entry name" value="RbfA"/>
    <property type="match status" value="1"/>
</dbReference>
<name>D3UG19_HELM1</name>
<dbReference type="Pfam" id="PF02033">
    <property type="entry name" value="RBFA"/>
    <property type="match status" value="1"/>
</dbReference>
<dbReference type="AlphaFoldDB" id="D3UG19"/>
<dbReference type="SUPFAM" id="SSF89919">
    <property type="entry name" value="Ribosome-binding factor A, RbfA"/>
    <property type="match status" value="1"/>
</dbReference>
<evidence type="ECO:0000256" key="2">
    <source>
        <dbReference type="HAMAP-Rule" id="MF_00003"/>
    </source>
</evidence>
<dbReference type="InterPro" id="IPR015946">
    <property type="entry name" value="KH_dom-like_a/b"/>
</dbReference>
<protein>
    <recommendedName>
        <fullName evidence="2">Ribosome-binding factor A</fullName>
    </recommendedName>
</protein>
<dbReference type="Proteomes" id="UP000001522">
    <property type="component" value="Chromosome"/>
</dbReference>
<dbReference type="InterPro" id="IPR023799">
    <property type="entry name" value="RbfA_dom_sf"/>
</dbReference>
<dbReference type="InterPro" id="IPR000238">
    <property type="entry name" value="RbfA"/>
</dbReference>
<dbReference type="eggNOG" id="COG0858">
    <property type="taxonomic scope" value="Bacteria"/>
</dbReference>
<comment type="subunit">
    <text evidence="2">Monomer. Binds 30S ribosomal subunits, but not 50S ribosomal subunits or 70S ribosomes.</text>
</comment>
<dbReference type="KEGG" id="hms:HMU01780"/>